<evidence type="ECO:0000256" key="1">
    <source>
        <dbReference type="SAM" id="MobiDB-lite"/>
    </source>
</evidence>
<protein>
    <submittedName>
        <fullName evidence="2">Uncharacterized protein</fullName>
    </submittedName>
</protein>
<name>A0A5M8F7U4_PSEVE</name>
<sequence length="68" mass="8037">MRQFIDHGYSRKNDLMDGLRAVFERGMLAQHLLLFRERSRSKRYMNILPGLTHPTHEHRPPSHRVDGG</sequence>
<gene>
    <name evidence="2" type="ORF">F3K53_11390</name>
</gene>
<proteinExistence type="predicted"/>
<accession>A0A5M8F7U4</accession>
<organism evidence="2 3">
    <name type="scientific">Pseudomonas veronii</name>
    <dbReference type="NCBI Taxonomy" id="76761"/>
    <lineage>
        <taxon>Bacteria</taxon>
        <taxon>Pseudomonadati</taxon>
        <taxon>Pseudomonadota</taxon>
        <taxon>Gammaproteobacteria</taxon>
        <taxon>Pseudomonadales</taxon>
        <taxon>Pseudomonadaceae</taxon>
        <taxon>Pseudomonas</taxon>
    </lineage>
</organism>
<reference evidence="2 3" key="1">
    <citation type="submission" date="2019-09" db="EMBL/GenBank/DDBJ databases">
        <title>Genomic sequencing of 4 copper resistant soil isolates.</title>
        <authorList>
            <person name="Havryliuk O."/>
        </authorList>
    </citation>
    <scope>NUCLEOTIDE SEQUENCE [LARGE SCALE GENOMIC DNA]</scope>
    <source>
        <strain evidence="2 3">UKR4</strain>
    </source>
</reference>
<evidence type="ECO:0000313" key="3">
    <source>
        <dbReference type="Proteomes" id="UP000323909"/>
    </source>
</evidence>
<dbReference type="Proteomes" id="UP000323909">
    <property type="component" value="Unassembled WGS sequence"/>
</dbReference>
<dbReference type="EMBL" id="VWXT01000158">
    <property type="protein sequence ID" value="KAA6180953.1"/>
    <property type="molecule type" value="Genomic_DNA"/>
</dbReference>
<dbReference type="AlphaFoldDB" id="A0A5M8F7U4"/>
<feature type="region of interest" description="Disordered" evidence="1">
    <location>
        <begin position="49"/>
        <end position="68"/>
    </location>
</feature>
<feature type="compositionally biased region" description="Basic and acidic residues" evidence="1">
    <location>
        <begin position="54"/>
        <end position="68"/>
    </location>
</feature>
<comment type="caution">
    <text evidence="2">The sequence shown here is derived from an EMBL/GenBank/DDBJ whole genome shotgun (WGS) entry which is preliminary data.</text>
</comment>
<evidence type="ECO:0000313" key="2">
    <source>
        <dbReference type="EMBL" id="KAA6180953.1"/>
    </source>
</evidence>